<dbReference type="Gene3D" id="1.10.510.10">
    <property type="entry name" value="Transferase(Phosphotransferase) domain 1"/>
    <property type="match status" value="1"/>
</dbReference>
<evidence type="ECO:0000256" key="6">
    <source>
        <dbReference type="SAM" id="MobiDB-lite"/>
    </source>
</evidence>
<feature type="domain" description="Protein kinase" evidence="8">
    <location>
        <begin position="178"/>
        <end position="445"/>
    </location>
</feature>
<keyword evidence="2 4" id="KW-0547">Nucleotide-binding</keyword>
<evidence type="ECO:0000256" key="3">
    <source>
        <dbReference type="ARBA" id="ARBA00022840"/>
    </source>
</evidence>
<sequence length="462" mass="52626">MDTTVNPNSTLEGQSQEDIPLTQKSSQFSQSLRSIHIRSIVAQDWFSVQKEREVYAVLYPMAQGLHHIELSTPLFGFGRNPKLSEAYNFTSLSDHHLRSSISGRHCHIERDALGITYLHDTSRFGTFINEKLVGKDSPCRLLNGDLISLCDPKFYAFIYVETKVSNDEFPAELSNEYLVSNLVIGKGAMSKVYIGKKRTNTSIAVAIKVIPKKHEIVGSNEEKRSTSEAIKREVQIMLSVKHPNCVRLEQLYESDSMAYIVMEYIEGGELYKRIIANENKGNGLGEEVTKFYAWQIFSALDYLHKNGIVHRDIKPENVLLLTKDTFTVAKLTDFGLSCMKDHSLTTFCGTQCYMAPEVWTNESYDSKVDIWSFGAVIFSSLSGYPPFSESYEDLKLKDQIVRGRLIYYKVWKHISTTAREFVRLCLKVDVKNRLSAEQALSHEWFNDPIAEKAKRVVQSYAD</sequence>
<dbReference type="PROSITE" id="PS50006">
    <property type="entry name" value="FHA_DOMAIN"/>
    <property type="match status" value="1"/>
</dbReference>
<feature type="domain" description="FHA" evidence="7">
    <location>
        <begin position="75"/>
        <end position="133"/>
    </location>
</feature>
<comment type="similarity">
    <text evidence="5">Belongs to the protein kinase superfamily.</text>
</comment>
<keyword evidence="5" id="KW-0723">Serine/threonine-protein kinase</keyword>
<dbReference type="Proteomes" id="UP000276776">
    <property type="component" value="Unassembled WGS sequence"/>
</dbReference>
<reference evidence="9 10" key="2">
    <citation type="submission" date="2018-11" db="EMBL/GenBank/DDBJ databases">
        <authorList>
            <consortium name="Pathogen Informatics"/>
        </authorList>
    </citation>
    <scope>NUCLEOTIDE SEQUENCE [LARGE SCALE GENOMIC DNA]</scope>
</reference>
<protein>
    <submittedName>
        <fullName evidence="11">Serine/threonine-protein kinase Chk2</fullName>
    </submittedName>
</protein>
<dbReference type="InterPro" id="IPR008984">
    <property type="entry name" value="SMAD_FHA_dom_sf"/>
</dbReference>
<dbReference type="Gene3D" id="2.60.200.20">
    <property type="match status" value="1"/>
</dbReference>
<dbReference type="PANTHER" id="PTHR24347">
    <property type="entry name" value="SERINE/THREONINE-PROTEIN KINASE"/>
    <property type="match status" value="1"/>
</dbReference>
<dbReference type="OMA" id="MLCAVQY"/>
<dbReference type="FunFam" id="1.10.510.10:FF:000571">
    <property type="entry name" value="Maternal embryonic leucine zipper kinase"/>
    <property type="match status" value="1"/>
</dbReference>
<dbReference type="Pfam" id="PF00069">
    <property type="entry name" value="Pkinase"/>
    <property type="match status" value="1"/>
</dbReference>
<keyword evidence="5" id="KW-0418">Kinase</keyword>
<dbReference type="PROSITE" id="PS00107">
    <property type="entry name" value="PROTEIN_KINASE_ATP"/>
    <property type="match status" value="1"/>
</dbReference>
<organism evidence="11">
    <name type="scientific">Thelazia callipaeda</name>
    <name type="common">Oriental eyeworm</name>
    <name type="synonym">Parasitic nematode</name>
    <dbReference type="NCBI Taxonomy" id="103827"/>
    <lineage>
        <taxon>Eukaryota</taxon>
        <taxon>Metazoa</taxon>
        <taxon>Ecdysozoa</taxon>
        <taxon>Nematoda</taxon>
        <taxon>Chromadorea</taxon>
        <taxon>Rhabditida</taxon>
        <taxon>Spirurina</taxon>
        <taxon>Spiruromorpha</taxon>
        <taxon>Thelazioidea</taxon>
        <taxon>Thelaziidae</taxon>
        <taxon>Thelazia</taxon>
    </lineage>
</organism>
<evidence type="ECO:0000259" key="7">
    <source>
        <dbReference type="PROSITE" id="PS50006"/>
    </source>
</evidence>
<dbReference type="EMBL" id="UYYF01000004">
    <property type="protein sequence ID" value="VDM94890.1"/>
    <property type="molecule type" value="Genomic_DNA"/>
</dbReference>
<dbReference type="STRING" id="103827.A0A0N5CJ73"/>
<accession>A0A0N5CJ73</accession>
<dbReference type="CDD" id="cd05117">
    <property type="entry name" value="STKc_CAMK"/>
    <property type="match status" value="1"/>
</dbReference>
<dbReference type="GO" id="GO:0004674">
    <property type="term" value="F:protein serine/threonine kinase activity"/>
    <property type="evidence" value="ECO:0007669"/>
    <property type="project" value="UniProtKB-KW"/>
</dbReference>
<evidence type="ECO:0000256" key="1">
    <source>
        <dbReference type="ARBA" id="ARBA00001946"/>
    </source>
</evidence>
<evidence type="ECO:0000256" key="4">
    <source>
        <dbReference type="PROSITE-ProRule" id="PRU10141"/>
    </source>
</evidence>
<evidence type="ECO:0000313" key="11">
    <source>
        <dbReference type="WBParaSite" id="TCLT_0000006701-mRNA-1"/>
    </source>
</evidence>
<keyword evidence="5" id="KW-0808">Transferase</keyword>
<name>A0A0N5CJ73_THECL</name>
<dbReference type="OrthoDB" id="40902at2759"/>
<dbReference type="GO" id="GO:0005524">
    <property type="term" value="F:ATP binding"/>
    <property type="evidence" value="ECO:0007669"/>
    <property type="project" value="UniProtKB-UniRule"/>
</dbReference>
<dbReference type="InterPro" id="IPR011009">
    <property type="entry name" value="Kinase-like_dom_sf"/>
</dbReference>
<evidence type="ECO:0000256" key="2">
    <source>
        <dbReference type="ARBA" id="ARBA00022741"/>
    </source>
</evidence>
<dbReference type="PROSITE" id="PS50011">
    <property type="entry name" value="PROTEIN_KINASE_DOM"/>
    <property type="match status" value="1"/>
</dbReference>
<dbReference type="Pfam" id="PF00498">
    <property type="entry name" value="FHA"/>
    <property type="match status" value="1"/>
</dbReference>
<dbReference type="WBParaSite" id="TCLT_0000006701-mRNA-1">
    <property type="protein sequence ID" value="TCLT_0000006701-mRNA-1"/>
    <property type="gene ID" value="TCLT_0000006701"/>
</dbReference>
<dbReference type="InterPro" id="IPR000253">
    <property type="entry name" value="FHA_dom"/>
</dbReference>
<proteinExistence type="inferred from homology"/>
<dbReference type="SMART" id="SM00220">
    <property type="entry name" value="S_TKc"/>
    <property type="match status" value="1"/>
</dbReference>
<dbReference type="InterPro" id="IPR017441">
    <property type="entry name" value="Protein_kinase_ATP_BS"/>
</dbReference>
<evidence type="ECO:0000313" key="10">
    <source>
        <dbReference type="Proteomes" id="UP000276776"/>
    </source>
</evidence>
<evidence type="ECO:0000256" key="5">
    <source>
        <dbReference type="RuleBase" id="RU000304"/>
    </source>
</evidence>
<evidence type="ECO:0000313" key="9">
    <source>
        <dbReference type="EMBL" id="VDM94890.1"/>
    </source>
</evidence>
<keyword evidence="3 4" id="KW-0067">ATP-binding</keyword>
<feature type="binding site" evidence="4">
    <location>
        <position position="213"/>
    </location>
    <ligand>
        <name>ATP</name>
        <dbReference type="ChEBI" id="CHEBI:30616"/>
    </ligand>
</feature>
<feature type="region of interest" description="Disordered" evidence="6">
    <location>
        <begin position="1"/>
        <end position="23"/>
    </location>
</feature>
<reference evidence="11" key="1">
    <citation type="submission" date="2017-02" db="UniProtKB">
        <authorList>
            <consortium name="WormBaseParasite"/>
        </authorList>
    </citation>
    <scope>IDENTIFICATION</scope>
</reference>
<dbReference type="AlphaFoldDB" id="A0A0N5CJ73"/>
<evidence type="ECO:0000259" key="8">
    <source>
        <dbReference type="PROSITE" id="PS50011"/>
    </source>
</evidence>
<dbReference type="InterPro" id="IPR008271">
    <property type="entry name" value="Ser/Thr_kinase_AS"/>
</dbReference>
<comment type="cofactor">
    <cofactor evidence="1">
        <name>Mg(2+)</name>
        <dbReference type="ChEBI" id="CHEBI:18420"/>
    </cofactor>
</comment>
<dbReference type="PROSITE" id="PS00108">
    <property type="entry name" value="PROTEIN_KINASE_ST"/>
    <property type="match status" value="1"/>
</dbReference>
<dbReference type="SUPFAM" id="SSF49879">
    <property type="entry name" value="SMAD/FHA domain"/>
    <property type="match status" value="1"/>
</dbReference>
<dbReference type="InterPro" id="IPR000719">
    <property type="entry name" value="Prot_kinase_dom"/>
</dbReference>
<keyword evidence="10" id="KW-1185">Reference proteome</keyword>
<gene>
    <name evidence="9" type="ORF">TCLT_LOCUS68</name>
</gene>
<dbReference type="SUPFAM" id="SSF56112">
    <property type="entry name" value="Protein kinase-like (PK-like)"/>
    <property type="match status" value="1"/>
</dbReference>